<dbReference type="MEROPS" id="S01.243"/>
<dbReference type="EMBL" id="U25643">
    <property type="protein sequence ID" value="AAA96502.1"/>
    <property type="molecule type" value="mRNA"/>
</dbReference>
<name>Q25394_LUMRU</name>
<keyword evidence="1" id="KW-0645">Protease</keyword>
<keyword evidence="8" id="KW-0808">Transferase</keyword>
<dbReference type="InterPro" id="IPR043504">
    <property type="entry name" value="Peptidase_S1_PA_chymotrypsin"/>
</dbReference>
<dbReference type="GO" id="GO:0004252">
    <property type="term" value="F:serine-type endopeptidase activity"/>
    <property type="evidence" value="ECO:0007669"/>
    <property type="project" value="InterPro"/>
</dbReference>
<evidence type="ECO:0000259" key="7">
    <source>
        <dbReference type="PROSITE" id="PS50240"/>
    </source>
</evidence>
<dbReference type="PIR" id="PN0657">
    <property type="entry name" value="PN0657"/>
</dbReference>
<keyword evidence="2 6" id="KW-0732">Signal</keyword>
<dbReference type="PANTHER" id="PTHR24252">
    <property type="entry name" value="ACROSIN-RELATED"/>
    <property type="match status" value="1"/>
</dbReference>
<dbReference type="SMART" id="SM00020">
    <property type="entry name" value="Tryp_SPc"/>
    <property type="match status" value="1"/>
</dbReference>
<evidence type="ECO:0000256" key="1">
    <source>
        <dbReference type="ARBA" id="ARBA00022670"/>
    </source>
</evidence>
<protein>
    <submittedName>
        <fullName evidence="8">Lumbrokinase-1T4</fullName>
    </submittedName>
</protein>
<proteinExistence type="evidence at transcript level"/>
<feature type="chain" id="PRO_5012339058" evidence="6">
    <location>
        <begin position="16"/>
        <end position="283"/>
    </location>
</feature>
<evidence type="ECO:0000256" key="5">
    <source>
        <dbReference type="ARBA" id="ARBA00023157"/>
    </source>
</evidence>
<dbReference type="PRINTS" id="PR00722">
    <property type="entry name" value="CHYMOTRYPSIN"/>
</dbReference>
<dbReference type="GO" id="GO:0016301">
    <property type="term" value="F:kinase activity"/>
    <property type="evidence" value="ECO:0007669"/>
    <property type="project" value="UniProtKB-KW"/>
</dbReference>
<evidence type="ECO:0000313" key="8">
    <source>
        <dbReference type="EMBL" id="AAA96502.1"/>
    </source>
</evidence>
<dbReference type="FunFam" id="2.40.10.10:FF:000120">
    <property type="entry name" value="Putative serine protease"/>
    <property type="match status" value="1"/>
</dbReference>
<dbReference type="CDD" id="cd00190">
    <property type="entry name" value="Tryp_SPc"/>
    <property type="match status" value="1"/>
</dbReference>
<dbReference type="InterPro" id="IPR033116">
    <property type="entry name" value="TRYPSIN_SER"/>
</dbReference>
<dbReference type="PROSITE" id="PS50240">
    <property type="entry name" value="TRYPSIN_DOM"/>
    <property type="match status" value="1"/>
</dbReference>
<reference evidence="8" key="2">
    <citation type="submission" date="2016-12" db="EMBL/GenBank/DDBJ databases">
        <authorList>
            <person name="Song W.-J."/>
            <person name="Kurnit D.M."/>
        </authorList>
    </citation>
    <scope>NUCLEOTIDE SEQUENCE</scope>
</reference>
<reference evidence="8" key="1">
    <citation type="submission" date="1995-04" db="EMBL/GenBank/DDBJ databases">
        <title>Cloning of the genes encoding fibrinolytic enzymes from Lumbricus rubellus.</title>
        <authorList>
            <person name="Choi E."/>
            <person name="Kwon S."/>
            <person name="Choi Y."/>
            <person name="Rhee S."/>
        </authorList>
    </citation>
    <scope>NUCLEOTIDE SEQUENCE</scope>
</reference>
<dbReference type="PROSITE" id="PS00135">
    <property type="entry name" value="TRYPSIN_SER"/>
    <property type="match status" value="1"/>
</dbReference>
<evidence type="ECO:0000256" key="4">
    <source>
        <dbReference type="ARBA" id="ARBA00022825"/>
    </source>
</evidence>
<dbReference type="InterPro" id="IPR009003">
    <property type="entry name" value="Peptidase_S1_PA"/>
</dbReference>
<dbReference type="Gene3D" id="2.40.10.10">
    <property type="entry name" value="Trypsin-like serine proteases"/>
    <property type="match status" value="2"/>
</dbReference>
<feature type="domain" description="Peptidase S1" evidence="7">
    <location>
        <begin position="45"/>
        <end position="281"/>
    </location>
</feature>
<keyword evidence="8" id="KW-0418">Kinase</keyword>
<keyword evidence="4" id="KW-0720">Serine protease</keyword>
<dbReference type="AlphaFoldDB" id="Q25394"/>
<dbReference type="Pfam" id="PF00089">
    <property type="entry name" value="Trypsin"/>
    <property type="match status" value="1"/>
</dbReference>
<dbReference type="PANTHER" id="PTHR24252:SF7">
    <property type="entry name" value="HYALIN"/>
    <property type="match status" value="1"/>
</dbReference>
<evidence type="ECO:0000256" key="2">
    <source>
        <dbReference type="ARBA" id="ARBA00022729"/>
    </source>
</evidence>
<keyword evidence="5" id="KW-1015">Disulfide bond</keyword>
<evidence type="ECO:0000256" key="3">
    <source>
        <dbReference type="ARBA" id="ARBA00022801"/>
    </source>
</evidence>
<accession>Q25394</accession>
<dbReference type="SUPFAM" id="SSF50494">
    <property type="entry name" value="Trypsin-like serine proteases"/>
    <property type="match status" value="1"/>
</dbReference>
<organism evidence="8">
    <name type="scientific">Lumbricus rubellus</name>
    <name type="common">Humus earthworm</name>
    <dbReference type="NCBI Taxonomy" id="35632"/>
    <lineage>
        <taxon>Eukaryota</taxon>
        <taxon>Metazoa</taxon>
        <taxon>Spiralia</taxon>
        <taxon>Lophotrochozoa</taxon>
        <taxon>Annelida</taxon>
        <taxon>Clitellata</taxon>
        <taxon>Oligochaeta</taxon>
        <taxon>Crassiclitellata</taxon>
        <taxon>Lumbricina</taxon>
        <taxon>Lumbricidae</taxon>
        <taxon>Lumbricinae</taxon>
        <taxon>Lumbricus</taxon>
    </lineage>
</organism>
<dbReference type="GO" id="GO:0006508">
    <property type="term" value="P:proteolysis"/>
    <property type="evidence" value="ECO:0007669"/>
    <property type="project" value="UniProtKB-KW"/>
</dbReference>
<feature type="signal peptide" evidence="6">
    <location>
        <begin position="1"/>
        <end position="15"/>
    </location>
</feature>
<dbReference type="InterPro" id="IPR001254">
    <property type="entry name" value="Trypsin_dom"/>
</dbReference>
<evidence type="ECO:0000256" key="6">
    <source>
        <dbReference type="SAM" id="SignalP"/>
    </source>
</evidence>
<dbReference type="InterPro" id="IPR001314">
    <property type="entry name" value="Peptidase_S1A"/>
</dbReference>
<sequence precursor="true">MLLLALASLVAVGFAQPPVWYPGGQCSVSQYSDAGDMELPPGTKIVGGIEARPYEFPWQVSVRRKSSDSHFCGGSIINDRWVVCAAHCMQGESPALVSLVVGEHDSSAASTVRQTHDVDSIFVHEDYNGNTFENDVSVIKTVNAIAIDINDGPICAPDPANDYVYRKSQCSGWGTINSGGVCCPNVLRYVTLNVTTNAFCDDIYSPLYTITSDMICATDNTGQNERDSCQGDSGGPLSVKDGSGIFSLIGIVSWGIGCASGYPGVYARVGSQTGWITDIITNN</sequence>
<keyword evidence="3" id="KW-0378">Hydrolase</keyword>